<gene>
    <name evidence="1" type="ORF">ACOLOM_LOCUS12935</name>
</gene>
<evidence type="ECO:0000313" key="1">
    <source>
        <dbReference type="EMBL" id="CAG8755479.1"/>
    </source>
</evidence>
<feature type="non-terminal residue" evidence="1">
    <location>
        <position position="73"/>
    </location>
</feature>
<sequence length="73" mass="8957">DQMLTRLRMNEAHLSRVYKKLEFFETKIDDYEDHIDEYESFVEELRVWNEKLSREFDTGMKIVIGRLDEIGER</sequence>
<organism evidence="1 2">
    <name type="scientific">Acaulospora colombiana</name>
    <dbReference type="NCBI Taxonomy" id="27376"/>
    <lineage>
        <taxon>Eukaryota</taxon>
        <taxon>Fungi</taxon>
        <taxon>Fungi incertae sedis</taxon>
        <taxon>Mucoromycota</taxon>
        <taxon>Glomeromycotina</taxon>
        <taxon>Glomeromycetes</taxon>
        <taxon>Diversisporales</taxon>
        <taxon>Acaulosporaceae</taxon>
        <taxon>Acaulospora</taxon>
    </lineage>
</organism>
<name>A0ACA9QJU4_9GLOM</name>
<proteinExistence type="predicted"/>
<keyword evidence="2" id="KW-1185">Reference proteome</keyword>
<comment type="caution">
    <text evidence="1">The sequence shown here is derived from an EMBL/GenBank/DDBJ whole genome shotgun (WGS) entry which is preliminary data.</text>
</comment>
<evidence type="ECO:0000313" key="2">
    <source>
        <dbReference type="Proteomes" id="UP000789525"/>
    </source>
</evidence>
<feature type="non-terminal residue" evidence="1">
    <location>
        <position position="1"/>
    </location>
</feature>
<dbReference type="Proteomes" id="UP000789525">
    <property type="component" value="Unassembled WGS sequence"/>
</dbReference>
<dbReference type="EMBL" id="CAJVPT010055596">
    <property type="protein sequence ID" value="CAG8755479.1"/>
    <property type="molecule type" value="Genomic_DNA"/>
</dbReference>
<protein>
    <submittedName>
        <fullName evidence="1">1492_t:CDS:1</fullName>
    </submittedName>
</protein>
<reference evidence="1" key="1">
    <citation type="submission" date="2021-06" db="EMBL/GenBank/DDBJ databases">
        <authorList>
            <person name="Kallberg Y."/>
            <person name="Tangrot J."/>
            <person name="Rosling A."/>
        </authorList>
    </citation>
    <scope>NUCLEOTIDE SEQUENCE</scope>
    <source>
        <strain evidence="1">CL356</strain>
    </source>
</reference>
<accession>A0ACA9QJU4</accession>